<reference evidence="4" key="1">
    <citation type="submission" date="2017-08" db="EMBL/GenBank/DDBJ databases">
        <authorList>
            <person name="Cuomo C."/>
            <person name="Billmyre B."/>
            <person name="Heitman J."/>
        </authorList>
    </citation>
    <scope>NUCLEOTIDE SEQUENCE</scope>
    <source>
        <strain evidence="4">CBS 12478</strain>
    </source>
</reference>
<dbReference type="InterPro" id="IPR020904">
    <property type="entry name" value="Sc_DH/Rdtase_CS"/>
</dbReference>
<proteinExistence type="inferred from homology"/>
<dbReference type="GeneID" id="43586563"/>
<dbReference type="Proteomes" id="UP000322225">
    <property type="component" value="Chromosome 3"/>
</dbReference>
<dbReference type="EMBL" id="CP144053">
    <property type="protein sequence ID" value="WWD17175.1"/>
    <property type="molecule type" value="Genomic_DNA"/>
</dbReference>
<keyword evidence="3" id="KW-0560">Oxidoreductase</keyword>
<reference evidence="4" key="2">
    <citation type="submission" date="2024-01" db="EMBL/GenBank/DDBJ databases">
        <title>Comparative genomics of Cryptococcus and Kwoniella reveals pathogenesis evolution and contrasting modes of karyotype evolution via chromosome fusion or intercentromeric recombination.</title>
        <authorList>
            <person name="Coelho M.A."/>
            <person name="David-Palma M."/>
            <person name="Shea T."/>
            <person name="Bowers K."/>
            <person name="McGinley-Smith S."/>
            <person name="Mohammad A.W."/>
            <person name="Gnirke A."/>
            <person name="Yurkov A.M."/>
            <person name="Nowrousian M."/>
            <person name="Sun S."/>
            <person name="Cuomo C.A."/>
            <person name="Heitman J."/>
        </authorList>
    </citation>
    <scope>NUCLEOTIDE SEQUENCE</scope>
    <source>
        <strain evidence="4">CBS 12478</strain>
    </source>
</reference>
<evidence type="ECO:0000256" key="1">
    <source>
        <dbReference type="ARBA" id="ARBA00006484"/>
    </source>
</evidence>
<keyword evidence="5" id="KW-1185">Reference proteome</keyword>
<dbReference type="InterPro" id="IPR051468">
    <property type="entry name" value="Fungal_SecMetab_SDRs"/>
</dbReference>
<evidence type="ECO:0000256" key="2">
    <source>
        <dbReference type="ARBA" id="ARBA00022857"/>
    </source>
</evidence>
<protein>
    <submittedName>
        <fullName evidence="4">Uncharacterized protein</fullName>
    </submittedName>
</protein>
<evidence type="ECO:0000256" key="3">
    <source>
        <dbReference type="ARBA" id="ARBA00023002"/>
    </source>
</evidence>
<dbReference type="PANTHER" id="PTHR43544">
    <property type="entry name" value="SHORT-CHAIN DEHYDROGENASE/REDUCTASE"/>
    <property type="match status" value="1"/>
</dbReference>
<name>A0A5M6CBJ4_9TREE</name>
<dbReference type="KEGG" id="ksn:43586563"/>
<comment type="similarity">
    <text evidence="1">Belongs to the short-chain dehydrogenases/reductases (SDR) family.</text>
</comment>
<evidence type="ECO:0000313" key="4">
    <source>
        <dbReference type="EMBL" id="WWD17175.1"/>
    </source>
</evidence>
<dbReference type="Gene3D" id="3.40.50.720">
    <property type="entry name" value="NAD(P)-binding Rossmann-like Domain"/>
    <property type="match status" value="1"/>
</dbReference>
<organism evidence="4 5">
    <name type="scientific">Kwoniella shandongensis</name>
    <dbReference type="NCBI Taxonomy" id="1734106"/>
    <lineage>
        <taxon>Eukaryota</taxon>
        <taxon>Fungi</taxon>
        <taxon>Dikarya</taxon>
        <taxon>Basidiomycota</taxon>
        <taxon>Agaricomycotina</taxon>
        <taxon>Tremellomycetes</taxon>
        <taxon>Tremellales</taxon>
        <taxon>Cryptococcaceae</taxon>
        <taxon>Kwoniella</taxon>
    </lineage>
</organism>
<dbReference type="InterPro" id="IPR002347">
    <property type="entry name" value="SDR_fam"/>
</dbReference>
<dbReference type="OrthoDB" id="9876299at2759"/>
<dbReference type="AlphaFoldDB" id="A0A5M6CBJ4"/>
<dbReference type="PROSITE" id="PS00061">
    <property type="entry name" value="ADH_SHORT"/>
    <property type="match status" value="1"/>
</dbReference>
<sequence>MSTVYLVTGANRGIGLALVTELSTKSTTIVYATVRDLASPDIRELLALAGKNSNVRVVKLIAPSEEDSKALAKRIEEEVGHLDVVIANAAIDGQGKIVEASIETFINAFQVNTIGPIVLFRAVHSLLEKSKRPIFADISSISGSITNGYAPAEQAAYAISKAASNMFVKGISIEHPNIIALALHPGLVKTRNTTHLLDMFGIKDLSEIGGITTDVSAKGVIKVIEESDKSHTATFRDYKGDTVPW</sequence>
<evidence type="ECO:0000313" key="5">
    <source>
        <dbReference type="Proteomes" id="UP000322225"/>
    </source>
</evidence>
<accession>A0A5M6CBJ4</accession>
<dbReference type="PRINTS" id="PR00081">
    <property type="entry name" value="GDHRDH"/>
</dbReference>
<gene>
    <name evidence="4" type="ORF">CI109_101613</name>
</gene>
<dbReference type="GO" id="GO:0005737">
    <property type="term" value="C:cytoplasm"/>
    <property type="evidence" value="ECO:0007669"/>
    <property type="project" value="TreeGrafter"/>
</dbReference>
<dbReference type="GO" id="GO:0016491">
    <property type="term" value="F:oxidoreductase activity"/>
    <property type="evidence" value="ECO:0007669"/>
    <property type="project" value="UniProtKB-KW"/>
</dbReference>
<dbReference type="CDD" id="cd05325">
    <property type="entry name" value="carb_red_sniffer_like_SDR_c"/>
    <property type="match status" value="1"/>
</dbReference>
<dbReference type="SUPFAM" id="SSF51735">
    <property type="entry name" value="NAD(P)-binding Rossmann-fold domains"/>
    <property type="match status" value="1"/>
</dbReference>
<keyword evidence="2" id="KW-0521">NADP</keyword>
<dbReference type="Pfam" id="PF00106">
    <property type="entry name" value="adh_short"/>
    <property type="match status" value="1"/>
</dbReference>
<dbReference type="InterPro" id="IPR036291">
    <property type="entry name" value="NAD(P)-bd_dom_sf"/>
</dbReference>
<dbReference type="PANTHER" id="PTHR43544:SF7">
    <property type="entry name" value="NADB-LER2"/>
    <property type="match status" value="1"/>
</dbReference>
<dbReference type="RefSeq" id="XP_031863387.1">
    <property type="nucleotide sequence ID" value="XM_032002450.1"/>
</dbReference>